<gene>
    <name evidence="2" type="ORF">C7S18_06165</name>
</gene>
<feature type="signal peptide" evidence="1">
    <location>
        <begin position="1"/>
        <end position="24"/>
    </location>
</feature>
<reference evidence="2 3" key="1">
    <citation type="submission" date="2018-03" db="EMBL/GenBank/DDBJ databases">
        <title>Ahniella affigens gen. nov., sp. nov., a gammaproteobacterium isolated from sandy soil near a stream.</title>
        <authorList>
            <person name="Ko Y."/>
            <person name="Kim J.-H."/>
        </authorList>
    </citation>
    <scope>NUCLEOTIDE SEQUENCE [LARGE SCALE GENOMIC DNA]</scope>
    <source>
        <strain evidence="2 3">D13</strain>
    </source>
</reference>
<protein>
    <recommendedName>
        <fullName evidence="4">DUF4440 domain-containing protein</fullName>
    </recommendedName>
</protein>
<dbReference type="EMBL" id="CP027860">
    <property type="protein sequence ID" value="AVP96810.1"/>
    <property type="molecule type" value="Genomic_DNA"/>
</dbReference>
<organism evidence="2 3">
    <name type="scientific">Ahniella affigens</name>
    <dbReference type="NCBI Taxonomy" id="2021234"/>
    <lineage>
        <taxon>Bacteria</taxon>
        <taxon>Pseudomonadati</taxon>
        <taxon>Pseudomonadota</taxon>
        <taxon>Gammaproteobacteria</taxon>
        <taxon>Lysobacterales</taxon>
        <taxon>Rhodanobacteraceae</taxon>
        <taxon>Ahniella</taxon>
    </lineage>
</organism>
<evidence type="ECO:0000313" key="3">
    <source>
        <dbReference type="Proteomes" id="UP000241074"/>
    </source>
</evidence>
<name>A0A2P1PPN6_9GAMM</name>
<accession>A0A2P1PPN6</accession>
<reference evidence="2 3" key="2">
    <citation type="submission" date="2018-03" db="EMBL/GenBank/DDBJ databases">
        <authorList>
            <person name="Keele B.F."/>
        </authorList>
    </citation>
    <scope>NUCLEOTIDE SEQUENCE [LARGE SCALE GENOMIC DNA]</scope>
    <source>
        <strain evidence="2 3">D13</strain>
    </source>
</reference>
<dbReference type="Proteomes" id="UP000241074">
    <property type="component" value="Chromosome"/>
</dbReference>
<keyword evidence="3" id="KW-1185">Reference proteome</keyword>
<dbReference type="KEGG" id="xba:C7S18_06165"/>
<feature type="chain" id="PRO_5015111004" description="DUF4440 domain-containing protein" evidence="1">
    <location>
        <begin position="25"/>
        <end position="154"/>
    </location>
</feature>
<evidence type="ECO:0000256" key="1">
    <source>
        <dbReference type="SAM" id="SignalP"/>
    </source>
</evidence>
<evidence type="ECO:0000313" key="2">
    <source>
        <dbReference type="EMBL" id="AVP96810.1"/>
    </source>
</evidence>
<keyword evidence="1" id="KW-0732">Signal</keyword>
<dbReference type="AlphaFoldDB" id="A0A2P1PPN6"/>
<dbReference type="RefSeq" id="WP_106890736.1">
    <property type="nucleotide sequence ID" value="NZ_CP027860.1"/>
</dbReference>
<evidence type="ECO:0008006" key="4">
    <source>
        <dbReference type="Google" id="ProtNLM"/>
    </source>
</evidence>
<proteinExistence type="predicted"/>
<sequence>MHRTWLALSAIVALLAFSAAPVPAATLKPRFEELRSALAARKSIAELRLFFSTRFFNERKSIFTHEFLDDIVGFKAEPRNFHETVRGKKGCLAYAVPYSAEAPGDWVELSEFSFKEINGRWVITHASHSISATYNFVESEHLCHTLGWPWKHHP</sequence>